<organism evidence="5 6">
    <name type="scientific">Effrenium voratum</name>
    <dbReference type="NCBI Taxonomy" id="2562239"/>
    <lineage>
        <taxon>Eukaryota</taxon>
        <taxon>Sar</taxon>
        <taxon>Alveolata</taxon>
        <taxon>Dinophyceae</taxon>
        <taxon>Suessiales</taxon>
        <taxon>Symbiodiniaceae</taxon>
        <taxon>Effrenium</taxon>
    </lineage>
</organism>
<dbReference type="InterPro" id="IPR036465">
    <property type="entry name" value="vWFA_dom_sf"/>
</dbReference>
<protein>
    <recommendedName>
        <fullName evidence="4">VWFA domain-containing protein</fullName>
    </recommendedName>
</protein>
<evidence type="ECO:0000256" key="1">
    <source>
        <dbReference type="ARBA" id="ARBA00005574"/>
    </source>
</evidence>
<dbReference type="AlphaFoldDB" id="A0AA36I3Y7"/>
<comment type="similarity">
    <text evidence="1">Belongs to the proteasome subunit S5A family.</text>
</comment>
<proteinExistence type="inferred from homology"/>
<dbReference type="EMBL" id="CAUJNA010000729">
    <property type="protein sequence ID" value="CAJ1380619.1"/>
    <property type="molecule type" value="Genomic_DNA"/>
</dbReference>
<comment type="caution">
    <text evidence="5">The sequence shown here is derived from an EMBL/GenBank/DDBJ whole genome shotgun (WGS) entry which is preliminary data.</text>
</comment>
<feature type="compositionally biased region" description="Low complexity" evidence="3">
    <location>
        <begin position="179"/>
        <end position="205"/>
    </location>
</feature>
<dbReference type="FunFam" id="3.40.50.410:FF:000005">
    <property type="entry name" value="26S proteasome non-ATPase regulatory subunit 4"/>
    <property type="match status" value="1"/>
</dbReference>
<evidence type="ECO:0000313" key="6">
    <source>
        <dbReference type="Proteomes" id="UP001178507"/>
    </source>
</evidence>
<feature type="region of interest" description="Disordered" evidence="3">
    <location>
        <begin position="166"/>
        <end position="205"/>
    </location>
</feature>
<evidence type="ECO:0000256" key="2">
    <source>
        <dbReference type="ARBA" id="ARBA00022942"/>
    </source>
</evidence>
<dbReference type="GO" id="GO:0031593">
    <property type="term" value="F:polyubiquitin modification-dependent protein binding"/>
    <property type="evidence" value="ECO:0007669"/>
    <property type="project" value="TreeGrafter"/>
</dbReference>
<dbReference type="SUPFAM" id="SSF53300">
    <property type="entry name" value="vWA-like"/>
    <property type="match status" value="1"/>
</dbReference>
<sequence>MVTPTADLGRLVTELNKVQIGGAADLLRAIQTAQLALKHRQNKKQKQRIIAFVGSPVTATDKELEALGKNLKKNSVALDLVSFGEVEENAPKLEKLMNALNSNDTSHLLEAPVGPKLLSDILLSSSIINPDGEAGGGGEGAGFEFGINPNEDPELALALRISMEEERARQEAASGGDGAAAAPAEAAATPAPAAAAAPADPAPAASLPVAPDAAVMEAMGMEDMDEELRQALLLSMQEMEPAAETAAPKRKADEMEATALGLPRPLCTACHAGFVGCGAAMQSVAAVLHLPPRNVREWVFAGFRRGFAGLLRLKTLGKSATVAGLHVHVSDIFLRLAAQILAHEVSLGPNQIADRLNAVASVGLQRHVRSCARMAASDDHVMSLQEQEPSDFSFSVLEGAEVRIAITSLGNETLRVMQASNLQQRNTVYEDAASFWLQAVRLLQTLNANEDASSLLDEKERPDTIKAIASLARKFHAQLLNRPQPTGKASSSDALQQQTSREVQIYRLIDFAMPPSVDDWFCIFETRLDAVYGDGLAGGRQVYLLSVQGALETLQKYYGTVVSNRCFACWNFAAAFYQAVEHGQVRSITEEELEWVVAKPADFQLPQQHQVQAAMRMQHFTRREGARSTHSM</sequence>
<accession>A0AA36I3Y7</accession>
<dbReference type="InterPro" id="IPR003903">
    <property type="entry name" value="UIM_dom"/>
</dbReference>
<gene>
    <name evidence="5" type="ORF">EVOR1521_LOCUS8520</name>
</gene>
<dbReference type="Pfam" id="PF13519">
    <property type="entry name" value="VWA_2"/>
    <property type="match status" value="1"/>
</dbReference>
<dbReference type="PANTHER" id="PTHR10223:SF0">
    <property type="entry name" value="26S PROTEASOME NON-ATPASE REGULATORY SUBUNIT 4"/>
    <property type="match status" value="1"/>
</dbReference>
<dbReference type="GO" id="GO:0043161">
    <property type="term" value="P:proteasome-mediated ubiquitin-dependent protein catabolic process"/>
    <property type="evidence" value="ECO:0007669"/>
    <property type="project" value="TreeGrafter"/>
</dbReference>
<dbReference type="GO" id="GO:0005634">
    <property type="term" value="C:nucleus"/>
    <property type="evidence" value="ECO:0007669"/>
    <property type="project" value="TreeGrafter"/>
</dbReference>
<dbReference type="SMART" id="SM00726">
    <property type="entry name" value="UIM"/>
    <property type="match status" value="2"/>
</dbReference>
<dbReference type="Gene3D" id="3.40.50.410">
    <property type="entry name" value="von Willebrand factor, type A domain"/>
    <property type="match status" value="1"/>
</dbReference>
<dbReference type="Gene3D" id="1.10.287.3990">
    <property type="match status" value="1"/>
</dbReference>
<dbReference type="GO" id="GO:0008540">
    <property type="term" value="C:proteasome regulatory particle, base subcomplex"/>
    <property type="evidence" value="ECO:0007669"/>
    <property type="project" value="TreeGrafter"/>
</dbReference>
<keyword evidence="6" id="KW-1185">Reference proteome</keyword>
<dbReference type="Proteomes" id="UP001178507">
    <property type="component" value="Unassembled WGS sequence"/>
</dbReference>
<name>A0AA36I3Y7_9DINO</name>
<evidence type="ECO:0000256" key="3">
    <source>
        <dbReference type="SAM" id="MobiDB-lite"/>
    </source>
</evidence>
<evidence type="ECO:0000313" key="5">
    <source>
        <dbReference type="EMBL" id="CAJ1380619.1"/>
    </source>
</evidence>
<evidence type="ECO:0000259" key="4">
    <source>
        <dbReference type="Pfam" id="PF13519"/>
    </source>
</evidence>
<reference evidence="5" key="1">
    <citation type="submission" date="2023-08" db="EMBL/GenBank/DDBJ databases">
        <authorList>
            <person name="Chen Y."/>
            <person name="Shah S."/>
            <person name="Dougan E. K."/>
            <person name="Thang M."/>
            <person name="Chan C."/>
        </authorList>
    </citation>
    <scope>NUCLEOTIDE SEQUENCE</scope>
</reference>
<feature type="domain" description="VWFA" evidence="4">
    <location>
        <begin position="2"/>
        <end position="54"/>
    </location>
</feature>
<dbReference type="PROSITE" id="PS50330">
    <property type="entry name" value="UIM"/>
    <property type="match status" value="2"/>
</dbReference>
<keyword evidence="2" id="KW-0647">Proteasome</keyword>
<dbReference type="GO" id="GO:0005829">
    <property type="term" value="C:cytosol"/>
    <property type="evidence" value="ECO:0007669"/>
    <property type="project" value="TreeGrafter"/>
</dbReference>
<dbReference type="InterPro" id="IPR027040">
    <property type="entry name" value="PSMD4"/>
</dbReference>
<dbReference type="PANTHER" id="PTHR10223">
    <property type="entry name" value="26S PROTEASOME NON-ATPASE REGULATORY SUBUNIT 4"/>
    <property type="match status" value="1"/>
</dbReference>
<dbReference type="InterPro" id="IPR002035">
    <property type="entry name" value="VWF_A"/>
</dbReference>